<feature type="coiled-coil region" evidence="1">
    <location>
        <begin position="533"/>
        <end position="567"/>
    </location>
</feature>
<name>A0A183IHB8_9BILA</name>
<feature type="coiled-coil region" evidence="1">
    <location>
        <begin position="453"/>
        <end position="480"/>
    </location>
</feature>
<evidence type="ECO:0000313" key="2">
    <source>
        <dbReference type="EMBL" id="VDO99701.1"/>
    </source>
</evidence>
<evidence type="ECO:0000313" key="4">
    <source>
        <dbReference type="WBParaSite" id="SBAD_0000315701-mRNA-1"/>
    </source>
</evidence>
<proteinExistence type="predicted"/>
<sequence>MSNIDQQLPEIDEKLASMKTQVDEIVGDVENLSVDYAEILSPDEFHDLLSSRDQLLENYSAIQCQVKSLVETLVPTVDLRQRLDSQESACFMCLDEVQRFADEQDIGPLEALPSKLASLQETLEKIKEKRTQMTKFNDFAKEYESALKEYLVEMNVVRKLSGSLEPVNYSNYLCVEKLTCDLSRKYDAAAAKAAQHISVIKTLSEAYDRLHRANDSCEECVANLEAAVSNKVSDGHRVRNLADIAVEMESLNTMRSDVDNKKHIVESFLNVSSDVIRTLQSVPIVSSSEIESVRMVSDRIKKRYEESVDKLNDYMTVVKARLVKSEDTRKSIDSIEQSLEMTCHAISDLQSGSVISPTHLSEQLTEKCRVFTQLQECRSGIDAIEESLRKLCDREKSSGSDALVREAQMRLKSLRDHYDRAVKSFKAVDSDLQQAQNRVGKFQETVKCCSSFLDSIEHSLASAEQSNDELSARAAALDKLKVDLAVHSADFRLLEESFADALKIVHLAPSYIASCKNDKEAVLSRLESVNACLDQQSRSIDQQQQQAVQYEAAFDNVRRQLEQLQSRADHLTPSSLSGPVLERQIEEVNTLLEIHHTIGSQNLDLQKLLPSCDISAVPPNAAQQLEALTKQYEQVGSTLMEASSRLQKTTSQLTDYKTHYEQVFQSVSEVLTKIKSVAFCTDKEATASSMDSIKVPVSY</sequence>
<accession>A0A183IHB8</accession>
<dbReference type="EMBL" id="UZAM01007524">
    <property type="protein sequence ID" value="VDO99701.1"/>
    <property type="molecule type" value="Genomic_DNA"/>
</dbReference>
<protein>
    <submittedName>
        <fullName evidence="4">Titin</fullName>
    </submittedName>
</protein>
<dbReference type="Proteomes" id="UP000270296">
    <property type="component" value="Unassembled WGS sequence"/>
</dbReference>
<dbReference type="WBParaSite" id="SBAD_0000315701-mRNA-1">
    <property type="protein sequence ID" value="SBAD_0000315701-mRNA-1"/>
    <property type="gene ID" value="SBAD_0000315701"/>
</dbReference>
<organism evidence="4">
    <name type="scientific">Soboliphyme baturini</name>
    <dbReference type="NCBI Taxonomy" id="241478"/>
    <lineage>
        <taxon>Eukaryota</taxon>
        <taxon>Metazoa</taxon>
        <taxon>Ecdysozoa</taxon>
        <taxon>Nematoda</taxon>
        <taxon>Enoplea</taxon>
        <taxon>Dorylaimia</taxon>
        <taxon>Dioctophymatida</taxon>
        <taxon>Dioctophymatoidea</taxon>
        <taxon>Soboliphymatidae</taxon>
        <taxon>Soboliphyme</taxon>
    </lineage>
</organism>
<dbReference type="PANTHER" id="PTHR32114">
    <property type="entry name" value="ABC TRANSPORTER ABCH.3"/>
    <property type="match status" value="1"/>
</dbReference>
<evidence type="ECO:0000313" key="3">
    <source>
        <dbReference type="Proteomes" id="UP000270296"/>
    </source>
</evidence>
<gene>
    <name evidence="2" type="ORF">SBAD_LOCUS3013</name>
</gene>
<dbReference type="Gene3D" id="1.20.58.60">
    <property type="match status" value="1"/>
</dbReference>
<reference evidence="2 3" key="2">
    <citation type="submission" date="2018-11" db="EMBL/GenBank/DDBJ databases">
        <authorList>
            <consortium name="Pathogen Informatics"/>
        </authorList>
    </citation>
    <scope>NUCLEOTIDE SEQUENCE [LARGE SCALE GENOMIC DNA]</scope>
</reference>
<keyword evidence="3" id="KW-1185">Reference proteome</keyword>
<keyword evidence="1" id="KW-0175">Coiled coil</keyword>
<dbReference type="PANTHER" id="PTHR32114:SF2">
    <property type="entry name" value="ABC TRANSPORTER ABCH.3"/>
    <property type="match status" value="1"/>
</dbReference>
<dbReference type="AlphaFoldDB" id="A0A183IHB8"/>
<evidence type="ECO:0000256" key="1">
    <source>
        <dbReference type="SAM" id="Coils"/>
    </source>
</evidence>
<reference evidence="4" key="1">
    <citation type="submission" date="2016-06" db="UniProtKB">
        <authorList>
            <consortium name="WormBaseParasite"/>
        </authorList>
    </citation>
    <scope>IDENTIFICATION</scope>
</reference>